<sequence length="313" mass="35437">MKSKTLGTIDVERMALHVTSSTTGYWGVKNGSFLRDSTAKSRREALFPQQQQGLKDGYFFRSLAKKPVFSFDNLLARAEKYVNMEEAARIKDMLYGQQFPVLDESHLGLNKISGARKNSPSTHDFARYLSEQRLPKRMLHLRDGIEADANSSGNGEQEDGADSGVEECTIHNKTRKKFEDLKSFSFEAGELQIISLVLLPEIPNVEGLHVPLLGVVLRSVMLRSYDHLYFHAGKIAKDIGNFHNQRFIWPEGYTAVSIIDPSVHTLYKMEVLRDADLRTRPLFRVTTDNEEEEMLNSRSSSKSSQLAFSRPSC</sequence>
<dbReference type="GO" id="GO:0005634">
    <property type="term" value="C:nucleus"/>
    <property type="evidence" value="ECO:0007669"/>
    <property type="project" value="InterPro"/>
</dbReference>
<reference evidence="2" key="1">
    <citation type="submission" date="2019-10" db="EMBL/GenBank/DDBJ databases">
        <authorList>
            <person name="Zhang R."/>
            <person name="Pan Y."/>
            <person name="Wang J."/>
            <person name="Ma R."/>
            <person name="Yu S."/>
        </authorList>
    </citation>
    <scope>NUCLEOTIDE SEQUENCE</scope>
    <source>
        <strain evidence="2">LA-IB0</strain>
        <tissue evidence="2">Leaf</tissue>
    </source>
</reference>
<gene>
    <name evidence="2" type="ORF">BUALT_Bualt08G0056100</name>
</gene>
<comment type="caution">
    <text evidence="2">The sequence shown here is derived from an EMBL/GenBank/DDBJ whole genome shotgun (WGS) entry which is preliminary data.</text>
</comment>
<dbReference type="EMBL" id="WHWC01000008">
    <property type="protein sequence ID" value="KAG8377661.1"/>
    <property type="molecule type" value="Genomic_DNA"/>
</dbReference>
<evidence type="ECO:0000313" key="3">
    <source>
        <dbReference type="Proteomes" id="UP000826271"/>
    </source>
</evidence>
<evidence type="ECO:0008006" key="4">
    <source>
        <dbReference type="Google" id="ProtNLM"/>
    </source>
</evidence>
<organism evidence="2 3">
    <name type="scientific">Buddleja alternifolia</name>
    <dbReference type="NCBI Taxonomy" id="168488"/>
    <lineage>
        <taxon>Eukaryota</taxon>
        <taxon>Viridiplantae</taxon>
        <taxon>Streptophyta</taxon>
        <taxon>Embryophyta</taxon>
        <taxon>Tracheophyta</taxon>
        <taxon>Spermatophyta</taxon>
        <taxon>Magnoliopsida</taxon>
        <taxon>eudicotyledons</taxon>
        <taxon>Gunneridae</taxon>
        <taxon>Pentapetalae</taxon>
        <taxon>asterids</taxon>
        <taxon>lamiids</taxon>
        <taxon>Lamiales</taxon>
        <taxon>Scrophulariaceae</taxon>
        <taxon>Buddlejeae</taxon>
        <taxon>Buddleja</taxon>
    </lineage>
</organism>
<evidence type="ECO:0000256" key="1">
    <source>
        <dbReference type="SAM" id="MobiDB-lite"/>
    </source>
</evidence>
<protein>
    <recommendedName>
        <fullName evidence="4">Transposase</fullName>
    </recommendedName>
</protein>
<evidence type="ECO:0000313" key="2">
    <source>
        <dbReference type="EMBL" id="KAG8377661.1"/>
    </source>
</evidence>
<dbReference type="Gene3D" id="3.30.160.360">
    <property type="match status" value="1"/>
</dbReference>
<dbReference type="Proteomes" id="UP000826271">
    <property type="component" value="Unassembled WGS sequence"/>
</dbReference>
<name>A0AAV6X4E8_9LAMI</name>
<feature type="region of interest" description="Disordered" evidence="1">
    <location>
        <begin position="293"/>
        <end position="313"/>
    </location>
</feature>
<keyword evidence="3" id="KW-1185">Reference proteome</keyword>
<accession>A0AAV6X4E8</accession>
<proteinExistence type="predicted"/>
<dbReference type="Pfam" id="PF05964">
    <property type="entry name" value="FYRN"/>
    <property type="match status" value="1"/>
</dbReference>
<dbReference type="InterPro" id="IPR003888">
    <property type="entry name" value="FYrich_N"/>
</dbReference>
<dbReference type="AlphaFoldDB" id="A0AAV6X4E8"/>
<dbReference type="PROSITE" id="PS51542">
    <property type="entry name" value="FYRN"/>
    <property type="match status" value="1"/>
</dbReference>